<organism evidence="3 4">
    <name type="scientific">Pythium oligandrum</name>
    <name type="common">Mycoparasitic fungus</name>
    <dbReference type="NCBI Taxonomy" id="41045"/>
    <lineage>
        <taxon>Eukaryota</taxon>
        <taxon>Sar</taxon>
        <taxon>Stramenopiles</taxon>
        <taxon>Oomycota</taxon>
        <taxon>Peronosporomycetes</taxon>
        <taxon>Pythiales</taxon>
        <taxon>Pythiaceae</taxon>
        <taxon>Pythium</taxon>
    </lineage>
</organism>
<dbReference type="SUPFAM" id="SSF89009">
    <property type="entry name" value="GAT-like domain"/>
    <property type="match status" value="1"/>
</dbReference>
<dbReference type="CDD" id="cd03561">
    <property type="entry name" value="VHS"/>
    <property type="match status" value="1"/>
</dbReference>
<gene>
    <name evidence="3" type="ORF">Poli38472_005559</name>
</gene>
<dbReference type="GO" id="GO:0035091">
    <property type="term" value="F:phosphatidylinositol binding"/>
    <property type="evidence" value="ECO:0007669"/>
    <property type="project" value="InterPro"/>
</dbReference>
<dbReference type="EMBL" id="SPLM01000073">
    <property type="protein sequence ID" value="TMW62941.1"/>
    <property type="molecule type" value="Genomic_DNA"/>
</dbReference>
<evidence type="ECO:0000256" key="1">
    <source>
        <dbReference type="SAM" id="MobiDB-lite"/>
    </source>
</evidence>
<dbReference type="InterPro" id="IPR008942">
    <property type="entry name" value="ENTH_VHS"/>
</dbReference>
<dbReference type="InterPro" id="IPR002014">
    <property type="entry name" value="VHS_dom"/>
</dbReference>
<dbReference type="PANTHER" id="PTHR45898:SF4">
    <property type="entry name" value="TARGET OF MYB PROTEIN 1"/>
    <property type="match status" value="1"/>
</dbReference>
<feature type="region of interest" description="Disordered" evidence="1">
    <location>
        <begin position="157"/>
        <end position="184"/>
    </location>
</feature>
<dbReference type="AlphaFoldDB" id="A0A8K1FHN9"/>
<dbReference type="PROSITE" id="PS50179">
    <property type="entry name" value="VHS"/>
    <property type="match status" value="1"/>
</dbReference>
<dbReference type="Gene3D" id="1.25.40.90">
    <property type="match status" value="1"/>
</dbReference>
<feature type="domain" description="VHS" evidence="2">
    <location>
        <begin position="20"/>
        <end position="147"/>
    </location>
</feature>
<accession>A0A8K1FHN9</accession>
<dbReference type="GO" id="GO:0043328">
    <property type="term" value="P:protein transport to vacuole involved in ubiquitin-dependent protein catabolic process via the multivesicular body sorting pathway"/>
    <property type="evidence" value="ECO:0007669"/>
    <property type="project" value="InterPro"/>
</dbReference>
<evidence type="ECO:0000313" key="4">
    <source>
        <dbReference type="Proteomes" id="UP000794436"/>
    </source>
</evidence>
<dbReference type="SMART" id="SM00288">
    <property type="entry name" value="VHS"/>
    <property type="match status" value="1"/>
</dbReference>
<dbReference type="PANTHER" id="PTHR45898">
    <property type="entry name" value="TOM1-LIKE PROTEIN"/>
    <property type="match status" value="1"/>
</dbReference>
<feature type="compositionally biased region" description="Low complexity" evidence="1">
    <location>
        <begin position="162"/>
        <end position="179"/>
    </location>
</feature>
<dbReference type="Pfam" id="PF00790">
    <property type="entry name" value="VHS"/>
    <property type="match status" value="1"/>
</dbReference>
<evidence type="ECO:0000313" key="3">
    <source>
        <dbReference type="EMBL" id="TMW62941.1"/>
    </source>
</evidence>
<dbReference type="GO" id="GO:0043130">
    <property type="term" value="F:ubiquitin binding"/>
    <property type="evidence" value="ECO:0007669"/>
    <property type="project" value="InterPro"/>
</dbReference>
<comment type="caution">
    <text evidence="3">The sequence shown here is derived from an EMBL/GenBank/DDBJ whole genome shotgun (WGS) entry which is preliminary data.</text>
</comment>
<dbReference type="Proteomes" id="UP000794436">
    <property type="component" value="Unassembled WGS sequence"/>
</dbReference>
<feature type="compositionally biased region" description="Polar residues" evidence="1">
    <location>
        <begin position="335"/>
        <end position="347"/>
    </location>
</feature>
<proteinExistence type="predicted"/>
<reference evidence="3" key="1">
    <citation type="submission" date="2019-03" db="EMBL/GenBank/DDBJ databases">
        <title>Long read genome sequence of the mycoparasitic Pythium oligandrum ATCC 38472 isolated from sugarbeet rhizosphere.</title>
        <authorList>
            <person name="Gaulin E."/>
        </authorList>
    </citation>
    <scope>NUCLEOTIDE SEQUENCE</scope>
    <source>
        <strain evidence="3">ATCC 38472_TT</strain>
    </source>
</reference>
<dbReference type="InterPro" id="IPR044836">
    <property type="entry name" value="TOL_plant"/>
</dbReference>
<dbReference type="SUPFAM" id="SSF48464">
    <property type="entry name" value="ENTH/VHS domain"/>
    <property type="match status" value="1"/>
</dbReference>
<sequence length="347" mass="37362">MSATNYAQELAEIGELIEKATDASLHEPEWHLNLLICDTANSNAAMCDSIVRALHQKLQSGSPRTSLMTLILAETLVKNGSTPVHTQVGSRAFLQEVAGLTDGSMGFDVQNKALELIKQWADAFGGSSLTAFQDTYRMLKIQGVAFPDVENDVPVFTPPTSVPSGSMASAAPASSASRPSTREQQIAKLHSDLRVVSEKMELYRDLKARGETTTEAMEDVLDFLRQCQPRMNTLIEGGIMGKLDERTLEDCLNVSGLLHSVNLAEYSFISTAQVNDNLIKALDDAASIQSSGAAQGDLISFESPKRQAAAQPDLLGDFGEMSLNSTHAPPAPLRTTMNSVNDGTSFL</sequence>
<name>A0A8K1FHN9_PYTOL</name>
<protein>
    <recommendedName>
        <fullName evidence="2">VHS domain-containing protein</fullName>
    </recommendedName>
</protein>
<dbReference type="CDD" id="cd21383">
    <property type="entry name" value="GAT_GGA_Tom1-like"/>
    <property type="match status" value="1"/>
</dbReference>
<keyword evidence="4" id="KW-1185">Reference proteome</keyword>
<evidence type="ECO:0000259" key="2">
    <source>
        <dbReference type="PROSITE" id="PS50179"/>
    </source>
</evidence>
<feature type="region of interest" description="Disordered" evidence="1">
    <location>
        <begin position="325"/>
        <end position="347"/>
    </location>
</feature>
<dbReference type="OrthoDB" id="2018246at2759"/>